<dbReference type="SUPFAM" id="SSF53822">
    <property type="entry name" value="Periplasmic binding protein-like I"/>
    <property type="match status" value="1"/>
</dbReference>
<dbReference type="InterPro" id="IPR046335">
    <property type="entry name" value="LacI/GalR-like_sensor"/>
</dbReference>
<dbReference type="PRINTS" id="PR00036">
    <property type="entry name" value="HTHLACI"/>
</dbReference>
<dbReference type="PANTHER" id="PTHR30146:SF67">
    <property type="entry name" value="HTH-TYPE TRANSCRIPTIONAL REGULATOR ASCG"/>
    <property type="match status" value="1"/>
</dbReference>
<feature type="domain" description="HTH lacI-type" evidence="4">
    <location>
        <begin position="2"/>
        <end position="56"/>
    </location>
</feature>
<dbReference type="PROSITE" id="PS50932">
    <property type="entry name" value="HTH_LACI_2"/>
    <property type="match status" value="1"/>
</dbReference>
<dbReference type="SMART" id="SM00354">
    <property type="entry name" value="HTH_LACI"/>
    <property type="match status" value="1"/>
</dbReference>
<dbReference type="SUPFAM" id="SSF47413">
    <property type="entry name" value="lambda repressor-like DNA-binding domains"/>
    <property type="match status" value="1"/>
</dbReference>
<protein>
    <submittedName>
        <fullName evidence="6">Transcriptional regulator</fullName>
    </submittedName>
</protein>
<dbReference type="InterPro" id="IPR000843">
    <property type="entry name" value="HTH_LacI"/>
</dbReference>
<dbReference type="Gene3D" id="1.10.260.40">
    <property type="entry name" value="lambda repressor-like DNA-binding domains"/>
    <property type="match status" value="1"/>
</dbReference>
<keyword evidence="3" id="KW-0804">Transcription</keyword>
<evidence type="ECO:0000313" key="7">
    <source>
        <dbReference type="Proteomes" id="UP000057389"/>
    </source>
</evidence>
<evidence type="ECO:0000313" key="6">
    <source>
        <dbReference type="EMBL" id="KWT99700.1"/>
    </source>
</evidence>
<keyword evidence="7" id="KW-1185">Reference proteome</keyword>
<dbReference type="CDD" id="cd01392">
    <property type="entry name" value="HTH_LacI"/>
    <property type="match status" value="1"/>
</dbReference>
<feature type="domain" description="HTH cro/C1-type" evidence="5">
    <location>
        <begin position="3"/>
        <end position="46"/>
    </location>
</feature>
<keyword evidence="2" id="KW-0238">DNA-binding</keyword>
<accession>A0A120DFR1</accession>
<dbReference type="OrthoDB" id="9798934at2"/>
<comment type="caution">
    <text evidence="6">The sequence shown here is derived from an EMBL/GenBank/DDBJ whole genome shotgun (WGS) entry which is preliminary data.</text>
</comment>
<dbReference type="RefSeq" id="WP_060469213.1">
    <property type="nucleotide sequence ID" value="NZ_AP025515.1"/>
</dbReference>
<dbReference type="Gene3D" id="3.40.50.2300">
    <property type="match status" value="2"/>
</dbReference>
<dbReference type="Proteomes" id="UP000057389">
    <property type="component" value="Unassembled WGS sequence"/>
</dbReference>
<dbReference type="InterPro" id="IPR010982">
    <property type="entry name" value="Lambda_DNA-bd_dom_sf"/>
</dbReference>
<dbReference type="InterPro" id="IPR028082">
    <property type="entry name" value="Peripla_BP_I"/>
</dbReference>
<dbReference type="PROSITE" id="PS00356">
    <property type="entry name" value="HTH_LACI_1"/>
    <property type="match status" value="1"/>
</dbReference>
<reference evidence="6 7" key="1">
    <citation type="submission" date="2015-11" db="EMBL/GenBank/DDBJ databases">
        <title>Draft WGS of Vibrio toranzoniae.</title>
        <authorList>
            <person name="Lasa A."/>
            <person name="Romalde J.L."/>
        </authorList>
    </citation>
    <scope>NUCLEOTIDE SEQUENCE [LARGE SCALE GENOMIC DNA]</scope>
    <source>
        <strain evidence="6 7">Vb 10.8</strain>
    </source>
</reference>
<evidence type="ECO:0000259" key="4">
    <source>
        <dbReference type="PROSITE" id="PS50932"/>
    </source>
</evidence>
<dbReference type="PANTHER" id="PTHR30146">
    <property type="entry name" value="LACI-RELATED TRANSCRIPTIONAL REPRESSOR"/>
    <property type="match status" value="1"/>
</dbReference>
<dbReference type="EMBL" id="LMXU01000032">
    <property type="protein sequence ID" value="KWT99700.1"/>
    <property type="molecule type" value="Genomic_DNA"/>
</dbReference>
<gene>
    <name evidence="6" type="ORF">APQ14_15195</name>
</gene>
<dbReference type="GO" id="GO:0000976">
    <property type="term" value="F:transcription cis-regulatory region binding"/>
    <property type="evidence" value="ECO:0007669"/>
    <property type="project" value="TreeGrafter"/>
</dbReference>
<dbReference type="Pfam" id="PF00356">
    <property type="entry name" value="LacI"/>
    <property type="match status" value="1"/>
</dbReference>
<proteinExistence type="predicted"/>
<sequence length="332" mass="36438">MVTMLDVANRAGVSKSTVSRVLNGKNIVRPDVVKKVFDAIQETGYRPNLLAQQLATKKTNFIGFVITNELFNGPYFSSLMYHAASYSEKSNHQLVITDGKHSAEDEIKAINFLLDMKCAGIIIYPQCLTESEIAQIIESTHTPILVLNREMRSKPEHAITTDHYQSACLMVGHIIEQGHTDIAVIRGKNGSSTDELRYQAYQDVLTKHDIKLNESKVVQGDWTMESGYRAAQALVKSQASFTAILSENDDMAIGAIKALTELGYSLPEDISIVGFDNSKVGAFLTPSLTSVSVPLEQMTQKAILKIVGETEQAQALSTTGSLVIRDSVAQRI</sequence>
<name>A0A120DFR1_9VIBR</name>
<organism evidence="6 7">
    <name type="scientific">Vibrio toranzoniae</name>
    <dbReference type="NCBI Taxonomy" id="1194427"/>
    <lineage>
        <taxon>Bacteria</taxon>
        <taxon>Pseudomonadati</taxon>
        <taxon>Pseudomonadota</taxon>
        <taxon>Gammaproteobacteria</taxon>
        <taxon>Vibrionales</taxon>
        <taxon>Vibrionaceae</taxon>
        <taxon>Vibrio</taxon>
    </lineage>
</organism>
<evidence type="ECO:0000259" key="5">
    <source>
        <dbReference type="PROSITE" id="PS50943"/>
    </source>
</evidence>
<dbReference type="InterPro" id="IPR001387">
    <property type="entry name" value="Cro/C1-type_HTH"/>
</dbReference>
<dbReference type="GeneID" id="300180785"/>
<dbReference type="GO" id="GO:0003700">
    <property type="term" value="F:DNA-binding transcription factor activity"/>
    <property type="evidence" value="ECO:0007669"/>
    <property type="project" value="TreeGrafter"/>
</dbReference>
<evidence type="ECO:0000256" key="3">
    <source>
        <dbReference type="ARBA" id="ARBA00023163"/>
    </source>
</evidence>
<keyword evidence="1" id="KW-0805">Transcription regulation</keyword>
<evidence type="ECO:0000256" key="2">
    <source>
        <dbReference type="ARBA" id="ARBA00023125"/>
    </source>
</evidence>
<dbReference type="Pfam" id="PF13377">
    <property type="entry name" value="Peripla_BP_3"/>
    <property type="match status" value="1"/>
</dbReference>
<dbReference type="AlphaFoldDB" id="A0A120DFR1"/>
<evidence type="ECO:0000256" key="1">
    <source>
        <dbReference type="ARBA" id="ARBA00023015"/>
    </source>
</evidence>
<dbReference type="PROSITE" id="PS50943">
    <property type="entry name" value="HTH_CROC1"/>
    <property type="match status" value="1"/>
</dbReference>